<dbReference type="InterPro" id="IPR017804">
    <property type="entry name" value="MeTrfase_EgtD-like"/>
</dbReference>
<organism evidence="4 5">
    <name type="scientific">Pedobacter changchengzhani</name>
    <dbReference type="NCBI Taxonomy" id="2529274"/>
    <lineage>
        <taxon>Bacteria</taxon>
        <taxon>Pseudomonadati</taxon>
        <taxon>Bacteroidota</taxon>
        <taxon>Sphingobacteriia</taxon>
        <taxon>Sphingobacteriales</taxon>
        <taxon>Sphingobacteriaceae</taxon>
        <taxon>Pedobacter</taxon>
    </lineage>
</organism>
<name>A0A4R5MK23_9SPHI</name>
<dbReference type="GO" id="GO:0052706">
    <property type="term" value="F:L-histidine N(alpha)-methyltransferase activity"/>
    <property type="evidence" value="ECO:0007669"/>
    <property type="project" value="UniProtKB-EC"/>
</dbReference>
<dbReference type="RefSeq" id="WP_133262567.1">
    <property type="nucleotide sequence ID" value="NZ_SJCY01000006.1"/>
</dbReference>
<dbReference type="Gene3D" id="3.40.50.150">
    <property type="entry name" value="Vaccinia Virus protein VP39"/>
    <property type="match status" value="1"/>
</dbReference>
<dbReference type="NCBIfam" id="TIGR03438">
    <property type="entry name" value="egtD_ergothio"/>
    <property type="match status" value="1"/>
</dbReference>
<dbReference type="PANTHER" id="PTHR43397">
    <property type="entry name" value="ERGOTHIONEINE BIOSYNTHESIS PROTEIN 1"/>
    <property type="match status" value="1"/>
</dbReference>
<sequence>MNTLIQEKPTAVNTQFFNDVIVGLTAEPKSLSSKYFYDERGDAIFQQIMEMEEYYLTNAEMEIFVSQSAAICEAIAKGDEAFDLIELGAGDATKSIHLLKALINRDLDFSYLPIDISAHVIEDLEANLPLQLPKLKIKGFNGDYFEMLSQANKYSNRRKVVLFMGANIGNMSVEDAQLFCEKLRKNLSKDDLLLVGFDLKKNPSQILAAYNDKNGITKSFNLNLLARMNRELQADFEVDNFDHYACYDPQSGACKSYLISLAAQTVTINDKVIHFQENEYIFMEISQKYALAEVEKLAKFSGFNMTQNFLDDQNYFVDTIWKVSE</sequence>
<evidence type="ECO:0000313" key="4">
    <source>
        <dbReference type="EMBL" id="TDG36004.1"/>
    </source>
</evidence>
<dbReference type="PANTHER" id="PTHR43397:SF1">
    <property type="entry name" value="ERGOTHIONEINE BIOSYNTHESIS PROTEIN 1"/>
    <property type="match status" value="1"/>
</dbReference>
<keyword evidence="2 4" id="KW-0808">Transferase</keyword>
<dbReference type="InterPro" id="IPR035094">
    <property type="entry name" value="EgtD"/>
</dbReference>
<evidence type="ECO:0000259" key="3">
    <source>
        <dbReference type="Pfam" id="PF10017"/>
    </source>
</evidence>
<evidence type="ECO:0000256" key="1">
    <source>
        <dbReference type="ARBA" id="ARBA00022603"/>
    </source>
</evidence>
<proteinExistence type="predicted"/>
<keyword evidence="1 4" id="KW-0489">Methyltransferase</keyword>
<dbReference type="InterPro" id="IPR029063">
    <property type="entry name" value="SAM-dependent_MTases_sf"/>
</dbReference>
<dbReference type="Pfam" id="PF10017">
    <property type="entry name" value="Methyltransf_33"/>
    <property type="match status" value="1"/>
</dbReference>
<evidence type="ECO:0000256" key="2">
    <source>
        <dbReference type="ARBA" id="ARBA00022679"/>
    </source>
</evidence>
<reference evidence="4 5" key="1">
    <citation type="submission" date="2019-02" db="EMBL/GenBank/DDBJ databases">
        <title>Pedobacter sp. nov., a novel speices isolated from soil of pinguins habitat in Antarcitica.</title>
        <authorList>
            <person name="He R.-H."/>
        </authorList>
    </citation>
    <scope>NUCLEOTIDE SEQUENCE [LARGE SCALE GENOMIC DNA]</scope>
    <source>
        <strain evidence="4 5">E01020</strain>
    </source>
</reference>
<dbReference type="EMBL" id="SJCY01000006">
    <property type="protein sequence ID" value="TDG36004.1"/>
    <property type="molecule type" value="Genomic_DNA"/>
</dbReference>
<dbReference type="Proteomes" id="UP000295668">
    <property type="component" value="Unassembled WGS sequence"/>
</dbReference>
<dbReference type="InterPro" id="IPR019257">
    <property type="entry name" value="MeTrfase_dom"/>
</dbReference>
<dbReference type="PIRSF" id="PIRSF018005">
    <property type="entry name" value="UCP018005"/>
    <property type="match status" value="1"/>
</dbReference>
<evidence type="ECO:0000313" key="5">
    <source>
        <dbReference type="Proteomes" id="UP000295668"/>
    </source>
</evidence>
<protein>
    <submittedName>
        <fullName evidence="4">L-histidine N(Alpha)-methyltransferase</fullName>
        <ecNumber evidence="4">2.1.1.44</ecNumber>
    </submittedName>
</protein>
<dbReference type="GO" id="GO:0032259">
    <property type="term" value="P:methylation"/>
    <property type="evidence" value="ECO:0007669"/>
    <property type="project" value="UniProtKB-KW"/>
</dbReference>
<comment type="caution">
    <text evidence="4">The sequence shown here is derived from an EMBL/GenBank/DDBJ whole genome shotgun (WGS) entry which is preliminary data.</text>
</comment>
<accession>A0A4R5MK23</accession>
<dbReference type="AlphaFoldDB" id="A0A4R5MK23"/>
<gene>
    <name evidence="4" type="primary">egtD</name>
    <name evidence="4" type="ORF">EZJ43_09970</name>
</gene>
<feature type="domain" description="Histidine-specific methyltransferase SAM-dependent" evidence="3">
    <location>
        <begin position="18"/>
        <end position="322"/>
    </location>
</feature>
<keyword evidence="5" id="KW-1185">Reference proteome</keyword>
<dbReference type="InterPro" id="IPR051128">
    <property type="entry name" value="EgtD_Methyltrsf_superfamily"/>
</dbReference>
<dbReference type="OrthoDB" id="5289726at2"/>
<dbReference type="SUPFAM" id="SSF53335">
    <property type="entry name" value="S-adenosyl-L-methionine-dependent methyltransferases"/>
    <property type="match status" value="1"/>
</dbReference>
<dbReference type="EC" id="2.1.1.44" evidence="4"/>